<evidence type="ECO:0000259" key="1">
    <source>
        <dbReference type="Pfam" id="PF26227"/>
    </source>
</evidence>
<dbReference type="RefSeq" id="WP_149080611.1">
    <property type="nucleotide sequence ID" value="NZ_VTAW01000005.1"/>
</dbReference>
<name>A0A5D5ASP9_9EURY</name>
<feature type="domain" description="DUF8053" evidence="1">
    <location>
        <begin position="33"/>
        <end position="70"/>
    </location>
</feature>
<protein>
    <recommendedName>
        <fullName evidence="1">DUF8053 domain-containing protein</fullName>
    </recommendedName>
</protein>
<proteinExistence type="predicted"/>
<dbReference type="EMBL" id="VTAW01000005">
    <property type="protein sequence ID" value="TYT62882.1"/>
    <property type="molecule type" value="Genomic_DNA"/>
</dbReference>
<dbReference type="AlphaFoldDB" id="A0A5D5ASP9"/>
<sequence length="71" mass="8437">MDSPNIATASRLLNPGESIILRREQIRERRKLSSYDITFPKDDLRGEEPLERNGEFRDEHHRYICHVENSE</sequence>
<organism evidence="2 3">
    <name type="scientific">Natrialba swarupiae</name>
    <dbReference type="NCBI Taxonomy" id="2448032"/>
    <lineage>
        <taxon>Archaea</taxon>
        <taxon>Methanobacteriati</taxon>
        <taxon>Methanobacteriota</taxon>
        <taxon>Stenosarchaea group</taxon>
        <taxon>Halobacteria</taxon>
        <taxon>Halobacteriales</taxon>
        <taxon>Natrialbaceae</taxon>
        <taxon>Natrialba</taxon>
    </lineage>
</organism>
<dbReference type="InterPro" id="IPR058366">
    <property type="entry name" value="DUF8053"/>
</dbReference>
<gene>
    <name evidence="2" type="ORF">FYC77_06095</name>
</gene>
<dbReference type="Proteomes" id="UP000324104">
    <property type="component" value="Unassembled WGS sequence"/>
</dbReference>
<comment type="caution">
    <text evidence="2">The sequence shown here is derived from an EMBL/GenBank/DDBJ whole genome shotgun (WGS) entry which is preliminary data.</text>
</comment>
<evidence type="ECO:0000313" key="3">
    <source>
        <dbReference type="Proteomes" id="UP000324104"/>
    </source>
</evidence>
<dbReference type="Pfam" id="PF26227">
    <property type="entry name" value="DUF8053"/>
    <property type="match status" value="1"/>
</dbReference>
<accession>A0A5D5ASP9</accession>
<evidence type="ECO:0000313" key="2">
    <source>
        <dbReference type="EMBL" id="TYT62882.1"/>
    </source>
</evidence>
<keyword evidence="3" id="KW-1185">Reference proteome</keyword>
<reference evidence="2 3" key="1">
    <citation type="submission" date="2019-08" db="EMBL/GenBank/DDBJ databases">
        <title>Archaea genome.</title>
        <authorList>
            <person name="Kajale S."/>
            <person name="Shouche Y."/>
            <person name="Deshpande N."/>
            <person name="Sharma A."/>
        </authorList>
    </citation>
    <scope>NUCLEOTIDE SEQUENCE [LARGE SCALE GENOMIC DNA]</scope>
    <source>
        <strain evidence="2 3">ESP3B_9</strain>
    </source>
</reference>